<evidence type="ECO:0000256" key="6">
    <source>
        <dbReference type="ARBA" id="ARBA00023098"/>
    </source>
</evidence>
<comment type="pathway">
    <text evidence="9">Phospholipid metabolism; phosphatidylglycerol biosynthesis; phosphatidylglycerol from CDP-diacylglycerol: step 2/2.</text>
</comment>
<dbReference type="GO" id="GO:0008654">
    <property type="term" value="P:phospholipid biosynthetic process"/>
    <property type="evidence" value="ECO:0007669"/>
    <property type="project" value="UniProtKB-KW"/>
</dbReference>
<comment type="caution">
    <text evidence="15">The sequence shown here is derived from an EMBL/GenBank/DDBJ whole genome shotgun (WGS) entry which is preliminary data.</text>
</comment>
<dbReference type="InterPro" id="IPR000387">
    <property type="entry name" value="Tyr_Pase_dom"/>
</dbReference>
<dbReference type="SMART" id="SM00195">
    <property type="entry name" value="DSPc"/>
    <property type="match status" value="1"/>
</dbReference>
<dbReference type="GO" id="GO:0004721">
    <property type="term" value="F:phosphoprotein phosphatase activity"/>
    <property type="evidence" value="ECO:0007669"/>
    <property type="project" value="UniProtKB-KW"/>
</dbReference>
<keyword evidence="8" id="KW-1208">Phospholipid metabolism</keyword>
<feature type="domain" description="Tyrosine specific protein phosphatases" evidence="14">
    <location>
        <begin position="135"/>
        <end position="203"/>
    </location>
</feature>
<gene>
    <name evidence="15" type="ORF">TEA_020861</name>
</gene>
<comment type="function">
    <text evidence="12">Exhibits phosphatidylglycerophosphate phosphatase activity. Involved in root growth and columella cells organization. May possess protein phosphatase activity.</text>
</comment>
<evidence type="ECO:0000256" key="7">
    <source>
        <dbReference type="ARBA" id="ARBA00023209"/>
    </source>
</evidence>
<dbReference type="GO" id="GO:0008962">
    <property type="term" value="F:phosphatidylglycerophosphatase activity"/>
    <property type="evidence" value="ECO:0007669"/>
    <property type="project" value="UniProtKB-EC"/>
</dbReference>
<dbReference type="CDD" id="cd14524">
    <property type="entry name" value="PTPMT1"/>
    <property type="match status" value="1"/>
</dbReference>
<comment type="similarity">
    <text evidence="2">Belongs to the protein-tyrosine phosphatase family. Non-receptor class dual specificity subfamily.</text>
</comment>
<dbReference type="PANTHER" id="PTHR46274:SF9">
    <property type="entry name" value="PHOSPHATIDYLGLYCEROPHOSPHATE PHOSPHATASE PTPMT1"/>
    <property type="match status" value="1"/>
</dbReference>
<dbReference type="Pfam" id="PF00782">
    <property type="entry name" value="DSPc"/>
    <property type="match status" value="1"/>
</dbReference>
<comment type="catalytic activity">
    <reaction evidence="11">
        <text>a 1,2-diacyl-sn-glycero-3-phospho-(1'-sn-glycero-3'-phosphate) + H2O = a 1,2-diacyl-sn-glycero-3-phospho-(1'-sn-glycerol) + phosphate</text>
        <dbReference type="Rhea" id="RHEA:33751"/>
        <dbReference type="ChEBI" id="CHEBI:15377"/>
        <dbReference type="ChEBI" id="CHEBI:43474"/>
        <dbReference type="ChEBI" id="CHEBI:60110"/>
        <dbReference type="ChEBI" id="CHEBI:64716"/>
        <dbReference type="EC" id="3.1.3.27"/>
    </reaction>
    <physiologicalReaction direction="left-to-right" evidence="11">
        <dbReference type="Rhea" id="RHEA:33752"/>
    </physiologicalReaction>
</comment>
<comment type="pathway">
    <text evidence="1">Lipid metabolism.</text>
</comment>
<evidence type="ECO:0000256" key="10">
    <source>
        <dbReference type="ARBA" id="ARBA00024224"/>
    </source>
</evidence>
<evidence type="ECO:0000256" key="11">
    <source>
        <dbReference type="ARBA" id="ARBA00050944"/>
    </source>
</evidence>
<evidence type="ECO:0000259" key="14">
    <source>
        <dbReference type="PROSITE" id="PS50056"/>
    </source>
</evidence>
<evidence type="ECO:0000256" key="4">
    <source>
        <dbReference type="ARBA" id="ARBA00022801"/>
    </source>
</evidence>
<dbReference type="Gene3D" id="3.90.190.10">
    <property type="entry name" value="Protein tyrosine phosphatase superfamily"/>
    <property type="match status" value="1"/>
</dbReference>
<dbReference type="PROSITE" id="PS50054">
    <property type="entry name" value="TYR_PHOSPHATASE_DUAL"/>
    <property type="match status" value="1"/>
</dbReference>
<organism evidence="15 16">
    <name type="scientific">Camellia sinensis var. sinensis</name>
    <name type="common">China tea</name>
    <dbReference type="NCBI Taxonomy" id="542762"/>
    <lineage>
        <taxon>Eukaryota</taxon>
        <taxon>Viridiplantae</taxon>
        <taxon>Streptophyta</taxon>
        <taxon>Embryophyta</taxon>
        <taxon>Tracheophyta</taxon>
        <taxon>Spermatophyta</taxon>
        <taxon>Magnoliopsida</taxon>
        <taxon>eudicotyledons</taxon>
        <taxon>Gunneridae</taxon>
        <taxon>Pentapetalae</taxon>
        <taxon>asterids</taxon>
        <taxon>Ericales</taxon>
        <taxon>Theaceae</taxon>
        <taxon>Camellia</taxon>
    </lineage>
</organism>
<evidence type="ECO:0000313" key="15">
    <source>
        <dbReference type="EMBL" id="THG08474.1"/>
    </source>
</evidence>
<dbReference type="FunFam" id="3.90.190.10:FF:000051">
    <property type="entry name" value="Dual specificity phosphatase domain protein"/>
    <property type="match status" value="1"/>
</dbReference>
<keyword evidence="16" id="KW-1185">Reference proteome</keyword>
<evidence type="ECO:0000313" key="16">
    <source>
        <dbReference type="Proteomes" id="UP000306102"/>
    </source>
</evidence>
<dbReference type="GO" id="GO:0048364">
    <property type="term" value="P:root development"/>
    <property type="evidence" value="ECO:0007669"/>
    <property type="project" value="UniProtKB-ARBA"/>
</dbReference>
<keyword evidence="3" id="KW-0444">Lipid biosynthesis</keyword>
<dbReference type="SUPFAM" id="SSF52799">
    <property type="entry name" value="(Phosphotyrosine protein) phosphatases II"/>
    <property type="match status" value="1"/>
</dbReference>
<protein>
    <recommendedName>
        <fullName evidence="10">phosphatidylglycerophosphatase</fullName>
        <ecNumber evidence="10">3.1.3.27</ecNumber>
    </recommendedName>
</protein>
<keyword evidence="6" id="KW-0443">Lipid metabolism</keyword>
<reference evidence="15 16" key="1">
    <citation type="journal article" date="2018" name="Proc. Natl. Acad. Sci. U.S.A.">
        <title>Draft genome sequence of Camellia sinensis var. sinensis provides insights into the evolution of the tea genome and tea quality.</title>
        <authorList>
            <person name="Wei C."/>
            <person name="Yang H."/>
            <person name="Wang S."/>
            <person name="Zhao J."/>
            <person name="Liu C."/>
            <person name="Gao L."/>
            <person name="Xia E."/>
            <person name="Lu Y."/>
            <person name="Tai Y."/>
            <person name="She G."/>
            <person name="Sun J."/>
            <person name="Cao H."/>
            <person name="Tong W."/>
            <person name="Gao Q."/>
            <person name="Li Y."/>
            <person name="Deng W."/>
            <person name="Jiang X."/>
            <person name="Wang W."/>
            <person name="Chen Q."/>
            <person name="Zhang S."/>
            <person name="Li H."/>
            <person name="Wu J."/>
            <person name="Wang P."/>
            <person name="Li P."/>
            <person name="Shi C."/>
            <person name="Zheng F."/>
            <person name="Jian J."/>
            <person name="Huang B."/>
            <person name="Shan D."/>
            <person name="Shi M."/>
            <person name="Fang C."/>
            <person name="Yue Y."/>
            <person name="Li F."/>
            <person name="Li D."/>
            <person name="Wei S."/>
            <person name="Han B."/>
            <person name="Jiang C."/>
            <person name="Yin Y."/>
            <person name="Xia T."/>
            <person name="Zhang Z."/>
            <person name="Bennetzen J.L."/>
            <person name="Zhao S."/>
            <person name="Wan X."/>
        </authorList>
    </citation>
    <scope>NUCLEOTIDE SEQUENCE [LARGE SCALE GENOMIC DNA]</scope>
    <source>
        <strain evidence="16">cv. Shuchazao</strain>
        <tissue evidence="15">Leaf</tissue>
    </source>
</reference>
<evidence type="ECO:0000256" key="5">
    <source>
        <dbReference type="ARBA" id="ARBA00022912"/>
    </source>
</evidence>
<evidence type="ECO:0000256" key="9">
    <source>
        <dbReference type="ARBA" id="ARBA00024192"/>
    </source>
</evidence>
<feature type="domain" description="Tyrosine-protein phosphatase" evidence="13">
    <location>
        <begin position="67"/>
        <end position="214"/>
    </location>
</feature>
<dbReference type="PANTHER" id="PTHR46274">
    <property type="entry name" value="PHOSPHATIDYLINOSITOL PHOSPHATASE"/>
    <property type="match status" value="1"/>
</dbReference>
<evidence type="ECO:0000259" key="13">
    <source>
        <dbReference type="PROSITE" id="PS50054"/>
    </source>
</evidence>
<evidence type="ECO:0000256" key="12">
    <source>
        <dbReference type="ARBA" id="ARBA00053902"/>
    </source>
</evidence>
<dbReference type="PROSITE" id="PS00383">
    <property type="entry name" value="TYR_PHOSPHATASE_1"/>
    <property type="match status" value="1"/>
</dbReference>
<proteinExistence type="inferred from homology"/>
<keyword evidence="5" id="KW-0904">Protein phosphatase</keyword>
<dbReference type="InterPro" id="IPR044596">
    <property type="entry name" value="PTPMT1-like"/>
</dbReference>
<dbReference type="InterPro" id="IPR000340">
    <property type="entry name" value="Dual-sp_phosphatase_cat-dom"/>
</dbReference>
<evidence type="ECO:0000256" key="3">
    <source>
        <dbReference type="ARBA" id="ARBA00022516"/>
    </source>
</evidence>
<dbReference type="PROSITE" id="PS50056">
    <property type="entry name" value="TYR_PHOSPHATASE_2"/>
    <property type="match status" value="1"/>
</dbReference>
<dbReference type="AlphaFoldDB" id="A0A4S4DZE3"/>
<name>A0A4S4DZE3_CAMSN</name>
<evidence type="ECO:0000256" key="2">
    <source>
        <dbReference type="ARBA" id="ARBA00008601"/>
    </source>
</evidence>
<evidence type="ECO:0000256" key="1">
    <source>
        <dbReference type="ARBA" id="ARBA00005189"/>
    </source>
</evidence>
<dbReference type="EC" id="3.1.3.27" evidence="10"/>
<dbReference type="Proteomes" id="UP000306102">
    <property type="component" value="Unassembled WGS sequence"/>
</dbReference>
<dbReference type="InterPro" id="IPR020422">
    <property type="entry name" value="TYR_PHOSPHATASE_DUAL_dom"/>
</dbReference>
<keyword evidence="4" id="KW-0378">Hydrolase</keyword>
<dbReference type="EMBL" id="SDRB02009280">
    <property type="protein sequence ID" value="THG08474.1"/>
    <property type="molecule type" value="Genomic_DNA"/>
</dbReference>
<dbReference type="InterPro" id="IPR029021">
    <property type="entry name" value="Prot-tyrosine_phosphatase-like"/>
</dbReference>
<keyword evidence="7" id="KW-0594">Phospholipid biosynthesis</keyword>
<dbReference type="InterPro" id="IPR016130">
    <property type="entry name" value="Tyr_Pase_AS"/>
</dbReference>
<sequence>MYIEELKGREELESDEEEIGYGNEVVRGSTVVLDVKKVLVGAGARALFYPTLLYNVVRNKVQVEFRWWDWIDEFVLLGAVPFPSDVERLKERGVCGVITLNEPYETLVPTSLYLAHGIDHLVLPTRDYLFAPSLSDICQAVDFIHENASCGRSTYVHCKAGRGRSTTIVICYLVQHKQMMPEAAYSYVKSIRPRVLLAPSQWQFLNALLYLVNCCTDDIKLNHFFTEAVLDYYHLKVNPACKPSHMITSLILKSPKFFAARDLVAFDDGSVVMVTEEDLDGYDPSHDSCAIRSKIWTDLNVVCRIRVAGQSALARLSCMWLRCQTQQKISSENMHMESSCPIRSNQLGVLSVDIHVY</sequence>
<evidence type="ECO:0000256" key="8">
    <source>
        <dbReference type="ARBA" id="ARBA00023264"/>
    </source>
</evidence>
<accession>A0A4S4DZE3</accession>